<dbReference type="GO" id="GO:0008270">
    <property type="term" value="F:zinc ion binding"/>
    <property type="evidence" value="ECO:0007669"/>
    <property type="project" value="UniProtKB-UniRule"/>
</dbReference>
<evidence type="ECO:0000256" key="2">
    <source>
        <dbReference type="ARBA" id="ARBA00004286"/>
    </source>
</evidence>
<dbReference type="PANTHER" id="PTHR46223">
    <property type="entry name" value="HISTONE-LYSINE N-METHYLTRANSFERASE SUV39H"/>
    <property type="match status" value="1"/>
</dbReference>
<feature type="compositionally biased region" description="Basic and acidic residues" evidence="13">
    <location>
        <begin position="28"/>
        <end position="38"/>
    </location>
</feature>
<evidence type="ECO:0000256" key="3">
    <source>
        <dbReference type="ARBA" id="ARBA00022454"/>
    </source>
</evidence>
<keyword evidence="8 11" id="KW-0862">Zinc</keyword>
<feature type="binding site" evidence="12">
    <location>
        <position position="345"/>
    </location>
    <ligand>
        <name>Zn(2+)</name>
        <dbReference type="ChEBI" id="CHEBI:29105"/>
        <label>4</label>
    </ligand>
</feature>
<feature type="domain" description="Post-SET" evidence="17">
    <location>
        <begin position="341"/>
        <end position="357"/>
    </location>
</feature>
<comment type="similarity">
    <text evidence="11">Belongs to the class V-like SAM-binding methyltransferase superfamily. Histone-lysine methyltransferase family. Suvar3-9 subfamily.</text>
</comment>
<keyword evidence="6 11" id="KW-0949">S-adenosyl-L-methionine</keyword>
<feature type="region of interest" description="Disordered" evidence="13">
    <location>
        <begin position="1"/>
        <end position="38"/>
    </location>
</feature>
<protein>
    <recommendedName>
        <fullName evidence="11">Histone-lysine N-methyltransferase</fullName>
        <ecNumber evidence="11">2.1.1.355</ecNumber>
    </recommendedName>
</protein>
<feature type="domain" description="Pre-SET" evidence="16">
    <location>
        <begin position="149"/>
        <end position="204"/>
    </location>
</feature>
<evidence type="ECO:0000313" key="19">
    <source>
        <dbReference type="Proteomes" id="UP001151516"/>
    </source>
</evidence>
<dbReference type="InterPro" id="IPR003616">
    <property type="entry name" value="Post-SET_dom"/>
</dbReference>
<organism evidence="18 19">
    <name type="scientific">Coemansia spiralis</name>
    <dbReference type="NCBI Taxonomy" id="417178"/>
    <lineage>
        <taxon>Eukaryota</taxon>
        <taxon>Fungi</taxon>
        <taxon>Fungi incertae sedis</taxon>
        <taxon>Zoopagomycota</taxon>
        <taxon>Kickxellomycotina</taxon>
        <taxon>Kickxellomycetes</taxon>
        <taxon>Kickxellales</taxon>
        <taxon>Kickxellaceae</taxon>
        <taxon>Coemansia</taxon>
    </lineage>
</organism>
<evidence type="ECO:0000256" key="12">
    <source>
        <dbReference type="PIRSR" id="PIRSR009343-2"/>
    </source>
</evidence>
<feature type="compositionally biased region" description="Basic residues" evidence="13">
    <location>
        <begin position="7"/>
        <end position="26"/>
    </location>
</feature>
<keyword evidence="3" id="KW-0158">Chromosome</keyword>
<dbReference type="Gene3D" id="2.40.50.40">
    <property type="match status" value="1"/>
</dbReference>
<dbReference type="PANTHER" id="PTHR46223:SF4">
    <property type="entry name" value="HISTONE-LYSINE N-METHYLTRANSFERASE-RELATED"/>
    <property type="match status" value="1"/>
</dbReference>
<keyword evidence="5 11" id="KW-0808">Transferase</keyword>
<feature type="binding site" evidence="12">
    <location>
        <position position="151"/>
    </location>
    <ligand>
        <name>Zn(2+)</name>
        <dbReference type="ChEBI" id="CHEBI:29105"/>
        <label>1</label>
    </ligand>
</feature>
<feature type="binding site" evidence="12">
    <location>
        <position position="347"/>
    </location>
    <ligand>
        <name>Zn(2+)</name>
        <dbReference type="ChEBI" id="CHEBI:29105"/>
        <label>4</label>
    </ligand>
</feature>
<dbReference type="OrthoDB" id="308383at2759"/>
<evidence type="ECO:0000256" key="8">
    <source>
        <dbReference type="ARBA" id="ARBA00022833"/>
    </source>
</evidence>
<proteinExistence type="inferred from homology"/>
<reference evidence="18" key="1">
    <citation type="submission" date="2022-07" db="EMBL/GenBank/DDBJ databases">
        <title>Phylogenomic reconstructions and comparative analyses of Kickxellomycotina fungi.</title>
        <authorList>
            <person name="Reynolds N.K."/>
            <person name="Stajich J.E."/>
            <person name="Barry K."/>
            <person name="Grigoriev I.V."/>
            <person name="Crous P."/>
            <person name="Smith M.E."/>
        </authorList>
    </citation>
    <scope>NUCLEOTIDE SEQUENCE</scope>
    <source>
        <strain evidence="18">CBS 109367</strain>
    </source>
</reference>
<dbReference type="EC" id="2.1.1.355" evidence="11"/>
<dbReference type="SUPFAM" id="SSF54160">
    <property type="entry name" value="Chromo domain-like"/>
    <property type="match status" value="1"/>
</dbReference>
<dbReference type="SMART" id="SM00468">
    <property type="entry name" value="PreSET"/>
    <property type="match status" value="1"/>
</dbReference>
<keyword evidence="19" id="KW-1185">Reference proteome</keyword>
<keyword evidence="10 11" id="KW-0539">Nucleus</keyword>
<dbReference type="InterPro" id="IPR000953">
    <property type="entry name" value="Chromo/chromo_shadow_dom"/>
</dbReference>
<dbReference type="SUPFAM" id="SSF82199">
    <property type="entry name" value="SET domain"/>
    <property type="match status" value="1"/>
</dbReference>
<feature type="binding site" evidence="12">
    <location>
        <position position="352"/>
    </location>
    <ligand>
        <name>Zn(2+)</name>
        <dbReference type="ChEBI" id="CHEBI:29105"/>
        <label>4</label>
    </ligand>
</feature>
<feature type="binding site" evidence="12">
    <location>
        <position position="291"/>
    </location>
    <ligand>
        <name>Zn(2+)</name>
        <dbReference type="ChEBI" id="CHEBI:29105"/>
        <label>4</label>
    </ligand>
</feature>
<dbReference type="SMART" id="SM00317">
    <property type="entry name" value="SET"/>
    <property type="match status" value="1"/>
</dbReference>
<accession>A0A9W8GE73</accession>
<evidence type="ECO:0000256" key="10">
    <source>
        <dbReference type="ARBA" id="ARBA00023242"/>
    </source>
</evidence>
<feature type="binding site" evidence="12">
    <location>
        <position position="196"/>
    </location>
    <ligand>
        <name>Zn(2+)</name>
        <dbReference type="ChEBI" id="CHEBI:29105"/>
        <label>3</label>
    </ligand>
</feature>
<comment type="subcellular location">
    <subcellularLocation>
        <location evidence="2">Chromosome</location>
    </subcellularLocation>
    <subcellularLocation>
        <location evidence="1 11">Nucleus</location>
    </subcellularLocation>
</comment>
<dbReference type="GO" id="GO:0005634">
    <property type="term" value="C:nucleus"/>
    <property type="evidence" value="ECO:0007669"/>
    <property type="project" value="UniProtKB-SubCell"/>
</dbReference>
<evidence type="ECO:0000259" key="17">
    <source>
        <dbReference type="PROSITE" id="PS50868"/>
    </source>
</evidence>
<comment type="catalytic activity">
    <reaction evidence="11">
        <text>L-lysyl(9)-[histone H3] + 3 S-adenosyl-L-methionine = N(6),N(6),N(6)-trimethyl-L-lysyl(9)-[histone H3] + 3 S-adenosyl-L-homocysteine + 3 H(+)</text>
        <dbReference type="Rhea" id="RHEA:60276"/>
        <dbReference type="Rhea" id="RHEA-COMP:15538"/>
        <dbReference type="Rhea" id="RHEA-COMP:15546"/>
        <dbReference type="ChEBI" id="CHEBI:15378"/>
        <dbReference type="ChEBI" id="CHEBI:29969"/>
        <dbReference type="ChEBI" id="CHEBI:57856"/>
        <dbReference type="ChEBI" id="CHEBI:59789"/>
        <dbReference type="ChEBI" id="CHEBI:61961"/>
        <dbReference type="EC" id="2.1.1.355"/>
    </reaction>
</comment>
<evidence type="ECO:0000259" key="15">
    <source>
        <dbReference type="PROSITE" id="PS50280"/>
    </source>
</evidence>
<keyword evidence="4 11" id="KW-0489">Methyltransferase</keyword>
<feature type="binding site" evidence="12">
    <location>
        <position position="192"/>
    </location>
    <ligand>
        <name>Zn(2+)</name>
        <dbReference type="ChEBI" id="CHEBI:29105"/>
        <label>3</label>
    </ligand>
</feature>
<keyword evidence="9 11" id="KW-0156">Chromatin regulator</keyword>
<evidence type="ECO:0000256" key="7">
    <source>
        <dbReference type="ARBA" id="ARBA00022723"/>
    </source>
</evidence>
<evidence type="ECO:0000256" key="4">
    <source>
        <dbReference type="ARBA" id="ARBA00022603"/>
    </source>
</evidence>
<feature type="binding site" evidence="12">
    <location>
        <position position="186"/>
    </location>
    <ligand>
        <name>Zn(2+)</name>
        <dbReference type="ChEBI" id="CHEBI:29105"/>
        <label>3</label>
    </ligand>
</feature>
<dbReference type="CDD" id="cd00024">
    <property type="entry name" value="CD_CSD"/>
    <property type="match status" value="1"/>
</dbReference>
<feature type="binding site" evidence="12">
    <location>
        <position position="186"/>
    </location>
    <ligand>
        <name>Zn(2+)</name>
        <dbReference type="ChEBI" id="CHEBI:29105"/>
        <label>2</label>
    </ligand>
</feature>
<dbReference type="PROSITE" id="PS50868">
    <property type="entry name" value="POST_SET"/>
    <property type="match status" value="1"/>
</dbReference>
<dbReference type="Pfam" id="PF00385">
    <property type="entry name" value="Chromo"/>
    <property type="match status" value="1"/>
</dbReference>
<dbReference type="InterPro" id="IPR023780">
    <property type="entry name" value="Chromo_domain"/>
</dbReference>
<feature type="binding site" evidence="12">
    <location>
        <position position="190"/>
    </location>
    <ligand>
        <name>Zn(2+)</name>
        <dbReference type="ChEBI" id="CHEBI:29105"/>
        <label>2</label>
    </ligand>
</feature>
<evidence type="ECO:0000313" key="18">
    <source>
        <dbReference type="EMBL" id="KAJ2686191.1"/>
    </source>
</evidence>
<dbReference type="GO" id="GO:0032259">
    <property type="term" value="P:methylation"/>
    <property type="evidence" value="ECO:0007669"/>
    <property type="project" value="UniProtKB-KW"/>
</dbReference>
<dbReference type="InterPro" id="IPR050973">
    <property type="entry name" value="H3K9_Histone-Lys_N-MTase"/>
</dbReference>
<name>A0A9W8GE73_9FUNG</name>
<evidence type="ECO:0000256" key="5">
    <source>
        <dbReference type="ARBA" id="ARBA00022679"/>
    </source>
</evidence>
<evidence type="ECO:0000256" key="13">
    <source>
        <dbReference type="SAM" id="MobiDB-lite"/>
    </source>
</evidence>
<evidence type="ECO:0000256" key="1">
    <source>
        <dbReference type="ARBA" id="ARBA00004123"/>
    </source>
</evidence>
<feature type="binding site" evidence="12">
    <location>
        <position position="153"/>
    </location>
    <ligand>
        <name>Zn(2+)</name>
        <dbReference type="ChEBI" id="CHEBI:29105"/>
        <label>1</label>
    </ligand>
</feature>
<sequence length="358" mass="40376">MPNTKGRGAKKRAAGSGKRPARKSVRRSSSDAKADGDNKEEFDVEAIVGDMEYRGVHYFEVKWRNFDESENSWHPKADLGCPGLLHQYMQTRVKNTADLTRFYDLLQSAEGFTISVVNTVDSVECPENFTYINESVYSEDVPRPCTPMFWCECTNGCSSDCECAERGNYDEKGLLKDEGCARIIECGTHCKCDESCANRVVQRGSNARFEIRRFAHKGWGVVAKQQLVKGAFVAEYVGEVISYDEAERRGLENRGLTYLFDLDKEFTGDFSDFSIDAKSHGNISHFFNHSCDPNMSAYAVYVEHRDPRLHRLALFASRDIAAGEELTFDYSPPVAEATGLKADPCHCGSDKCRKFMYY</sequence>
<dbReference type="InterPro" id="IPR046341">
    <property type="entry name" value="SET_dom_sf"/>
</dbReference>
<evidence type="ECO:0000256" key="6">
    <source>
        <dbReference type="ARBA" id="ARBA00022691"/>
    </source>
</evidence>
<dbReference type="PROSITE" id="PS50867">
    <property type="entry name" value="PRE_SET"/>
    <property type="match status" value="1"/>
</dbReference>
<dbReference type="Gene3D" id="2.170.270.10">
    <property type="entry name" value="SET domain"/>
    <property type="match status" value="1"/>
</dbReference>
<evidence type="ECO:0000259" key="16">
    <source>
        <dbReference type="PROSITE" id="PS50867"/>
    </source>
</evidence>
<dbReference type="Proteomes" id="UP001151516">
    <property type="component" value="Unassembled WGS sequence"/>
</dbReference>
<dbReference type="Pfam" id="PF05033">
    <property type="entry name" value="Pre-SET"/>
    <property type="match status" value="1"/>
</dbReference>
<dbReference type="PROSITE" id="PS50280">
    <property type="entry name" value="SET"/>
    <property type="match status" value="1"/>
</dbReference>
<dbReference type="InterPro" id="IPR007728">
    <property type="entry name" value="Pre-SET_dom"/>
</dbReference>
<dbReference type="PIRSF" id="PIRSF009343">
    <property type="entry name" value="SUV39_SET"/>
    <property type="match status" value="1"/>
</dbReference>
<dbReference type="GO" id="GO:0140949">
    <property type="term" value="F:histone H3K9 trimethyltransferase activity"/>
    <property type="evidence" value="ECO:0007669"/>
    <property type="project" value="UniProtKB-EC"/>
</dbReference>
<evidence type="ECO:0000256" key="9">
    <source>
        <dbReference type="ARBA" id="ARBA00022853"/>
    </source>
</evidence>
<feature type="binding site" evidence="12">
    <location>
        <position position="151"/>
    </location>
    <ligand>
        <name>Zn(2+)</name>
        <dbReference type="ChEBI" id="CHEBI:29105"/>
        <label>2</label>
    </ligand>
</feature>
<dbReference type="SMART" id="SM00508">
    <property type="entry name" value="PostSET"/>
    <property type="match status" value="1"/>
</dbReference>
<feature type="domain" description="SET" evidence="15">
    <location>
        <begin position="207"/>
        <end position="331"/>
    </location>
</feature>
<dbReference type="InterPro" id="IPR016197">
    <property type="entry name" value="Chromo-like_dom_sf"/>
</dbReference>
<evidence type="ECO:0000259" key="14">
    <source>
        <dbReference type="PROSITE" id="PS50013"/>
    </source>
</evidence>
<feature type="domain" description="Chromo" evidence="14">
    <location>
        <begin position="42"/>
        <end position="100"/>
    </location>
</feature>
<dbReference type="Pfam" id="PF00856">
    <property type="entry name" value="SET"/>
    <property type="match status" value="1"/>
</dbReference>
<dbReference type="AlphaFoldDB" id="A0A9W8GE73"/>
<keyword evidence="7 11" id="KW-0479">Metal-binding</keyword>
<comment type="caution">
    <text evidence="18">The sequence shown here is derived from an EMBL/GenBank/DDBJ whole genome shotgun (WGS) entry which is preliminary data.</text>
</comment>
<dbReference type="InterPro" id="IPR001214">
    <property type="entry name" value="SET_dom"/>
</dbReference>
<gene>
    <name evidence="18" type="ORF">IWW39_003802</name>
</gene>
<evidence type="ECO:0000256" key="11">
    <source>
        <dbReference type="PIRNR" id="PIRNR009343"/>
    </source>
</evidence>
<dbReference type="EMBL" id="JANBTX010000118">
    <property type="protein sequence ID" value="KAJ2686191.1"/>
    <property type="molecule type" value="Genomic_DNA"/>
</dbReference>
<dbReference type="InterPro" id="IPR011381">
    <property type="entry name" value="H3-K9_MeTrfase_SUV39H1/2-like"/>
</dbReference>
<dbReference type="PROSITE" id="PS50013">
    <property type="entry name" value="CHROMO_2"/>
    <property type="match status" value="1"/>
</dbReference>
<dbReference type="GO" id="GO:0005694">
    <property type="term" value="C:chromosome"/>
    <property type="evidence" value="ECO:0007669"/>
    <property type="project" value="UniProtKB-SubCell"/>
</dbReference>